<dbReference type="PIRSF" id="PIRSF500061">
    <property type="entry name" value="GOGAT_lg2_archl"/>
    <property type="match status" value="1"/>
</dbReference>
<dbReference type="Pfam" id="PF01645">
    <property type="entry name" value="Glu_synthase"/>
    <property type="match status" value="1"/>
</dbReference>
<proteinExistence type="inferred from homology"/>
<dbReference type="InterPro" id="IPR024188">
    <property type="entry name" value="GltB"/>
</dbReference>
<keyword evidence="2 3" id="KW-0560">Oxidoreductase</keyword>
<dbReference type="InterPro" id="IPR043578">
    <property type="entry name" value="GltB_archl_type"/>
</dbReference>
<dbReference type="EMBL" id="CP001800">
    <property type="protein sequence ID" value="ACX91958.1"/>
    <property type="molecule type" value="Genomic_DNA"/>
</dbReference>
<evidence type="ECO:0000256" key="2">
    <source>
        <dbReference type="ARBA" id="ARBA00023002"/>
    </source>
</evidence>
<keyword evidence="3" id="KW-0028">Amino-acid biosynthesis</keyword>
<keyword evidence="3" id="KW-0285">Flavoprotein</keyword>
<comment type="cofactor">
    <cofactor evidence="3">
        <name>FMN</name>
        <dbReference type="ChEBI" id="CHEBI:58210"/>
    </cofactor>
</comment>
<dbReference type="InterPro" id="IPR006982">
    <property type="entry name" value="Glu_synth_centr_N"/>
</dbReference>
<gene>
    <name evidence="6" type="ordered locus">Ssol_1741</name>
</gene>
<organism evidence="6">
    <name type="scientific">Saccharolobus solfataricus (strain 98/2)</name>
    <name type="common">Sulfolobus solfataricus</name>
    <dbReference type="NCBI Taxonomy" id="555311"/>
    <lineage>
        <taxon>Archaea</taxon>
        <taxon>Thermoproteota</taxon>
        <taxon>Thermoprotei</taxon>
        <taxon>Sulfolobales</taxon>
        <taxon>Sulfolobaceae</taxon>
        <taxon>Saccharolobus</taxon>
    </lineage>
</organism>
<dbReference type="HOGENOM" id="CLU_398833_0_0_2"/>
<dbReference type="CDD" id="cd02808">
    <property type="entry name" value="GltS_FMN"/>
    <property type="match status" value="1"/>
</dbReference>
<evidence type="ECO:0000259" key="4">
    <source>
        <dbReference type="Pfam" id="PF01645"/>
    </source>
</evidence>
<comment type="catalytic activity">
    <reaction evidence="3">
        <text>2 L-glutamate + NADP(+) = L-glutamine + 2-oxoglutarate + NADPH + H(+)</text>
        <dbReference type="Rhea" id="RHEA:15501"/>
        <dbReference type="ChEBI" id="CHEBI:15378"/>
        <dbReference type="ChEBI" id="CHEBI:16810"/>
        <dbReference type="ChEBI" id="CHEBI:29985"/>
        <dbReference type="ChEBI" id="CHEBI:57783"/>
        <dbReference type="ChEBI" id="CHEBI:58349"/>
        <dbReference type="ChEBI" id="CHEBI:58359"/>
        <dbReference type="EC" id="1.4.1.13"/>
    </reaction>
</comment>
<feature type="domain" description="Glutamate synthase" evidence="4">
    <location>
        <begin position="69"/>
        <end position="412"/>
    </location>
</feature>
<evidence type="ECO:0000313" key="6">
    <source>
        <dbReference type="EMBL" id="ACX91958.1"/>
    </source>
</evidence>
<dbReference type="PANTHER" id="PTHR43819:SF1">
    <property type="entry name" value="ARCHAEAL-TYPE GLUTAMATE SYNTHASE [NADPH]"/>
    <property type="match status" value="1"/>
</dbReference>
<dbReference type="KEGG" id="sol:Ssol_1741"/>
<feature type="domain" description="Glutamate synthase central-N" evidence="5">
    <location>
        <begin position="462"/>
        <end position="519"/>
    </location>
</feature>
<dbReference type="AlphaFoldDB" id="D0KT89"/>
<keyword evidence="3" id="KW-0288">FMN</keyword>
<keyword evidence="3" id="KW-0521">NADP</keyword>
<comment type="similarity">
    <text evidence="1 3">Belongs to the glutamate synthase family.</text>
</comment>
<reference evidence="6" key="1">
    <citation type="submission" date="2009-10" db="EMBL/GenBank/DDBJ databases">
        <title>Complete sequence of Sulfolobus solfataricus 98/2.</title>
        <authorList>
            <consortium name="US DOE Joint Genome Institute"/>
            <person name="Lucas S."/>
            <person name="Copeland A."/>
            <person name="Lapidus A."/>
            <person name="Glavina del Rio T."/>
            <person name="Tice H."/>
            <person name="Bruce D."/>
            <person name="Goodwin L."/>
            <person name="Pitluck S."/>
            <person name="Munk A.C."/>
            <person name="Brettin T."/>
            <person name="Detter J.C."/>
            <person name="Han C."/>
            <person name="Tapia R."/>
            <person name="Larimer F."/>
            <person name="Land M."/>
            <person name="Hauser L."/>
            <person name="Kyrpides N."/>
            <person name="Ovchinnikova G."/>
            <person name="Mead D."/>
        </authorList>
    </citation>
    <scope>NUCLEOTIDE SEQUENCE [LARGE SCALE GENOMIC DNA]</scope>
    <source>
        <strain evidence="6">98/2</strain>
    </source>
</reference>
<dbReference type="SUPFAM" id="SSF51395">
    <property type="entry name" value="FMN-linked oxidoreductases"/>
    <property type="match status" value="2"/>
</dbReference>
<evidence type="ECO:0000256" key="3">
    <source>
        <dbReference type="PIRNR" id="PIRNR006429"/>
    </source>
</evidence>
<protein>
    <recommendedName>
        <fullName evidence="3">Archaeal glutamate synthase [NADPH]</fullName>
        <ecNumber evidence="3">1.4.1.13</ecNumber>
    </recommendedName>
</protein>
<dbReference type="GO" id="GO:0004355">
    <property type="term" value="F:glutamate synthase (NADPH) activity"/>
    <property type="evidence" value="ECO:0007669"/>
    <property type="project" value="UniProtKB-EC"/>
</dbReference>
<evidence type="ECO:0000256" key="1">
    <source>
        <dbReference type="ARBA" id="ARBA00009716"/>
    </source>
</evidence>
<dbReference type="Gene3D" id="3.20.20.70">
    <property type="entry name" value="Aldolase class I"/>
    <property type="match status" value="3"/>
</dbReference>
<evidence type="ECO:0000259" key="5">
    <source>
        <dbReference type="Pfam" id="PF04898"/>
    </source>
</evidence>
<sequence>MIIEYNKLGTILYSRISHKQLYNIFHYSYHEVRLLVYNKYLPIPKQFNDEFWTVEKVEHIRYLSLTGKPYKIFNEDMNSLRVLDKVRFKLDKATSISLTPKANLELEFSGIYMKSPLYLGDMSYGALSGNPNIAIATAADLTETLAGTGEGGLHPEVAKHKRIFVQWASARFGVDIRVLTAGMGVVIKIGQGAKPGIGGHLPGNKVTEPISLTRRIPIGIDAISPAPHHDIYSIEDLGQRIEALKEATGRPVFVKVAATNYIPYIVSGIARMGADGVIIDGHGAGTGATPVVIRDNVGIPIELAIASADKILRREGLRDKFTIIAAGRVSSATDAAKLFALGADIVSVGTGALIAMGCVMVHKCHVGSCPTGLTAKIDGTRVVDTEFGVKMLVNFINGFSLELANILDNLGLNNIRELRGRRDLLYGHGLSKDTLETLGIDGTEDEANPKLGELWNRRIIAYMHELMNKGNPVITSMGSTAPPDVEKPARIIDWLRSDGAQVTRPSIDPYREDVDTSFYLKGGEIYLSLPIIFDITEAPLEYKEAFSWSALALSSAVFDYETIDKYAEVFISSDGRGIARWSRNEIYENSYLLIPADENVIDEVIGMGVQGFIIDEDSGNSDLELVVSALDTKLKEVGVRNHYDILAKSSRLRHSADAFKLILLGADSVIMPYFILEKAIGEGNKGNLKEKAFSLITGMKKEIALLAGAAGVYSVQSTLTGNRELLRSINLNHSIRKALRIKPAGSL</sequence>
<keyword evidence="3" id="KW-0314">Glutamate biosynthesis</keyword>
<dbReference type="PANTHER" id="PTHR43819">
    <property type="entry name" value="ARCHAEAL-TYPE GLUTAMATE SYNTHASE [NADPH]"/>
    <property type="match status" value="1"/>
</dbReference>
<dbReference type="PIRSF" id="PIRSF006429">
    <property type="entry name" value="GOGAT_lg_2"/>
    <property type="match status" value="1"/>
</dbReference>
<name>D0KT89_SACS9</name>
<dbReference type="EC" id="1.4.1.13" evidence="3"/>
<accession>D0KT89</accession>
<dbReference type="InterPro" id="IPR013785">
    <property type="entry name" value="Aldolase_TIM"/>
</dbReference>
<dbReference type="InterPro" id="IPR002932">
    <property type="entry name" value="Glu_synthdom"/>
</dbReference>
<dbReference type="GO" id="GO:0006537">
    <property type="term" value="P:glutamate biosynthetic process"/>
    <property type="evidence" value="ECO:0007669"/>
    <property type="project" value="UniProtKB-KW"/>
</dbReference>
<dbReference type="Pfam" id="PF04898">
    <property type="entry name" value="Glu_syn_central"/>
    <property type="match status" value="1"/>
</dbReference>